<protein>
    <recommendedName>
        <fullName evidence="10">Senescence-associated protein 5</fullName>
    </recommendedName>
</protein>
<evidence type="ECO:0000256" key="2">
    <source>
        <dbReference type="ARBA" id="ARBA00006840"/>
    </source>
</evidence>
<proteinExistence type="inferred from homology"/>
<evidence type="ECO:0000256" key="1">
    <source>
        <dbReference type="ARBA" id="ARBA00004141"/>
    </source>
</evidence>
<organism evidence="8 9">
    <name type="scientific">Miscanthus lutarioriparius</name>
    <dbReference type="NCBI Taxonomy" id="422564"/>
    <lineage>
        <taxon>Eukaryota</taxon>
        <taxon>Viridiplantae</taxon>
        <taxon>Streptophyta</taxon>
        <taxon>Embryophyta</taxon>
        <taxon>Tracheophyta</taxon>
        <taxon>Spermatophyta</taxon>
        <taxon>Magnoliopsida</taxon>
        <taxon>Liliopsida</taxon>
        <taxon>Poales</taxon>
        <taxon>Poaceae</taxon>
        <taxon>PACMAD clade</taxon>
        <taxon>Panicoideae</taxon>
        <taxon>Andropogonodae</taxon>
        <taxon>Andropogoneae</taxon>
        <taxon>Saccharinae</taxon>
        <taxon>Miscanthus</taxon>
    </lineage>
</organism>
<dbReference type="OrthoDB" id="664300at2759"/>
<evidence type="ECO:0000256" key="4">
    <source>
        <dbReference type="ARBA" id="ARBA00022989"/>
    </source>
</evidence>
<evidence type="ECO:0000313" key="8">
    <source>
        <dbReference type="EMBL" id="CAD6336501.1"/>
    </source>
</evidence>
<evidence type="ECO:0000313" key="7">
    <source>
        <dbReference type="EMBL" id="CAD6336499.1"/>
    </source>
</evidence>
<dbReference type="InterPro" id="IPR044991">
    <property type="entry name" value="TET_plant"/>
</dbReference>
<evidence type="ECO:0000256" key="3">
    <source>
        <dbReference type="ARBA" id="ARBA00022692"/>
    </source>
</evidence>
<reference evidence="8" key="1">
    <citation type="submission" date="2020-10" db="EMBL/GenBank/DDBJ databases">
        <authorList>
            <person name="Han B."/>
            <person name="Lu T."/>
            <person name="Zhao Q."/>
            <person name="Huang X."/>
            <person name="Zhao Y."/>
        </authorList>
    </citation>
    <scope>NUCLEOTIDE SEQUENCE</scope>
</reference>
<feature type="transmembrane region" description="Helical" evidence="6">
    <location>
        <begin position="236"/>
        <end position="257"/>
    </location>
</feature>
<name>A0A811S591_9POAL</name>
<dbReference type="AlphaFoldDB" id="A0A811S591"/>
<feature type="transmembrane region" description="Helical" evidence="6">
    <location>
        <begin position="75"/>
        <end position="97"/>
    </location>
</feature>
<keyword evidence="3 6" id="KW-0812">Transmembrane</keyword>
<gene>
    <name evidence="7" type="ORF">NCGR_LOCUS60597</name>
    <name evidence="8" type="ORF">NCGR_LOCUS60599</name>
</gene>
<keyword evidence="4 6" id="KW-1133">Transmembrane helix</keyword>
<evidence type="ECO:0000256" key="5">
    <source>
        <dbReference type="ARBA" id="ARBA00023136"/>
    </source>
</evidence>
<comment type="caution">
    <text evidence="8">The sequence shown here is derived from an EMBL/GenBank/DDBJ whole genome shotgun (WGS) entry which is preliminary data.</text>
</comment>
<dbReference type="EMBL" id="CAJGYO010000018">
    <property type="protein sequence ID" value="CAD6336499.1"/>
    <property type="molecule type" value="Genomic_DNA"/>
</dbReference>
<dbReference type="PANTHER" id="PTHR32191">
    <property type="entry name" value="TETRASPANIN-8-RELATED"/>
    <property type="match status" value="1"/>
</dbReference>
<evidence type="ECO:0008006" key="10">
    <source>
        <dbReference type="Google" id="ProtNLM"/>
    </source>
</evidence>
<comment type="subcellular location">
    <subcellularLocation>
        <location evidence="1">Membrane</location>
        <topology evidence="1">Multi-pass membrane protein</topology>
    </subcellularLocation>
</comment>
<comment type="similarity">
    <text evidence="2">Belongs to the tetraspanin (TM4SF) family.</text>
</comment>
<dbReference type="EMBL" id="CAJGYO010000018">
    <property type="protein sequence ID" value="CAD6336501.1"/>
    <property type="molecule type" value="Genomic_DNA"/>
</dbReference>
<dbReference type="GO" id="GO:0009734">
    <property type="term" value="P:auxin-activated signaling pathway"/>
    <property type="evidence" value="ECO:0007669"/>
    <property type="project" value="InterPro"/>
</dbReference>
<keyword evidence="5 6" id="KW-0472">Membrane</keyword>
<feature type="transmembrane region" description="Helical" evidence="6">
    <location>
        <begin position="41"/>
        <end position="63"/>
    </location>
</feature>
<accession>A0A811S591</accession>
<dbReference type="InterPro" id="IPR018499">
    <property type="entry name" value="Tetraspanin/Peripherin"/>
</dbReference>
<feature type="transmembrane region" description="Helical" evidence="6">
    <location>
        <begin position="6"/>
        <end position="29"/>
    </location>
</feature>
<dbReference type="Pfam" id="PF00335">
    <property type="entry name" value="Tetraspanin"/>
    <property type="match status" value="1"/>
</dbReference>
<keyword evidence="9" id="KW-1185">Reference proteome</keyword>
<sequence length="272" mass="29330">MAVSNNITACINFLVLLCTIPIAATGLWLASRHGGEDCFRLFRWPVAILGALLLLVALAGFVGACWNGRGLLVCYPFAMAALVTLLLALLVFAFAVAHGSGAYPVLGRAYEDYRLQGYSSWLRGYVADDPQRWDGIRACVAASGTCRKLAADSSFIVPEQFYMSHLSPIESGCCKPPTVCGYAYVSPTVWTSPANPAADADCAAWSNDPDQLCYACASCKAGVLGGLRQQWRKATVALLVATVALIFVYVIGCSAFRNAQTEDLFRRFKWGN</sequence>
<evidence type="ECO:0000256" key="6">
    <source>
        <dbReference type="SAM" id="Phobius"/>
    </source>
</evidence>
<evidence type="ECO:0000313" key="9">
    <source>
        <dbReference type="Proteomes" id="UP000604825"/>
    </source>
</evidence>
<dbReference type="Proteomes" id="UP000604825">
    <property type="component" value="Unassembled WGS sequence"/>
</dbReference>
<dbReference type="GO" id="GO:0016020">
    <property type="term" value="C:membrane"/>
    <property type="evidence" value="ECO:0007669"/>
    <property type="project" value="UniProtKB-SubCell"/>
</dbReference>